<keyword evidence="3" id="KW-0238">DNA-binding</keyword>
<evidence type="ECO:0000313" key="6">
    <source>
        <dbReference type="EMBL" id="AOO84562.1"/>
    </source>
</evidence>
<feature type="domain" description="HTH lysR-type" evidence="5">
    <location>
        <begin position="1"/>
        <end position="60"/>
    </location>
</feature>
<dbReference type="InterPro" id="IPR000847">
    <property type="entry name" value="LysR_HTH_N"/>
</dbReference>
<dbReference type="CDD" id="cd05466">
    <property type="entry name" value="PBP2_LTTR_substrate"/>
    <property type="match status" value="1"/>
</dbReference>
<evidence type="ECO:0000256" key="1">
    <source>
        <dbReference type="ARBA" id="ARBA00009437"/>
    </source>
</evidence>
<dbReference type="EMBL" id="CP017147">
    <property type="protein sequence ID" value="AOO84562.1"/>
    <property type="molecule type" value="Genomic_DNA"/>
</dbReference>
<dbReference type="Gene3D" id="1.10.10.10">
    <property type="entry name" value="Winged helix-like DNA-binding domain superfamily/Winged helix DNA-binding domain"/>
    <property type="match status" value="1"/>
</dbReference>
<dbReference type="Gene3D" id="3.40.190.10">
    <property type="entry name" value="Periplasmic binding protein-like II"/>
    <property type="match status" value="2"/>
</dbReference>
<name>A0A1D7UB17_9HYPH</name>
<dbReference type="RefSeq" id="WP_069693748.1">
    <property type="nucleotide sequence ID" value="NZ_CP017147.1"/>
</dbReference>
<keyword evidence="7" id="KW-1185">Reference proteome</keyword>
<dbReference type="InterPro" id="IPR036390">
    <property type="entry name" value="WH_DNA-bd_sf"/>
</dbReference>
<evidence type="ECO:0000313" key="7">
    <source>
        <dbReference type="Proteomes" id="UP000094969"/>
    </source>
</evidence>
<evidence type="ECO:0000256" key="4">
    <source>
        <dbReference type="ARBA" id="ARBA00023163"/>
    </source>
</evidence>
<dbReference type="InterPro" id="IPR036388">
    <property type="entry name" value="WH-like_DNA-bd_sf"/>
</dbReference>
<dbReference type="AlphaFoldDB" id="A0A1D7UB17"/>
<organism evidence="6 7">
    <name type="scientific">Bosea vaviloviae</name>
    <dbReference type="NCBI Taxonomy" id="1526658"/>
    <lineage>
        <taxon>Bacteria</taxon>
        <taxon>Pseudomonadati</taxon>
        <taxon>Pseudomonadota</taxon>
        <taxon>Alphaproteobacteria</taxon>
        <taxon>Hyphomicrobiales</taxon>
        <taxon>Boseaceae</taxon>
        <taxon>Bosea</taxon>
    </lineage>
</organism>
<evidence type="ECO:0000256" key="3">
    <source>
        <dbReference type="ARBA" id="ARBA00023125"/>
    </source>
</evidence>
<dbReference type="Pfam" id="PF00126">
    <property type="entry name" value="HTH_1"/>
    <property type="match status" value="1"/>
</dbReference>
<evidence type="ECO:0000256" key="2">
    <source>
        <dbReference type="ARBA" id="ARBA00023015"/>
    </source>
</evidence>
<dbReference type="InterPro" id="IPR005119">
    <property type="entry name" value="LysR_subst-bd"/>
</dbReference>
<accession>A0A1D7UB17</accession>
<dbReference type="STRING" id="1526658.BHK69_17415"/>
<sequence length="308" mass="32972">MPASLKQLEAFYWTATLGGFTEAAQRLNLAQSTISKRILELEAVTSGPLFDRASHALRLTRAGEASLPIAAEMLALELRFREAAGGPASFSGPFRFGATELVALTWLPKLVVAMKRDYPNLIPVPEVAASVDLFGKLVTNELDLVIGLDPPQTPELTAAPLQAVQLEWVSAPGFGPAEDCIPLGEMAKYPILSQTQGSGLQRLVLDWALANGLQINRVVQCNSLNVLAGLAASGLGVTFLTASYFAPEIRSGLLRVIRTEPAIPPIRYFAVHRARDLSPLAARVAAIAQQCCDFSARSLPERESASVA</sequence>
<proteinExistence type="inferred from homology"/>
<dbReference type="PANTHER" id="PTHR30126">
    <property type="entry name" value="HTH-TYPE TRANSCRIPTIONAL REGULATOR"/>
    <property type="match status" value="1"/>
</dbReference>
<comment type="similarity">
    <text evidence="1">Belongs to the LysR transcriptional regulatory family.</text>
</comment>
<keyword evidence="4" id="KW-0804">Transcription</keyword>
<dbReference type="Proteomes" id="UP000094969">
    <property type="component" value="Chromosome"/>
</dbReference>
<dbReference type="PANTHER" id="PTHR30126:SF40">
    <property type="entry name" value="HTH-TYPE TRANSCRIPTIONAL REGULATOR GLTR"/>
    <property type="match status" value="1"/>
</dbReference>
<dbReference type="OrthoDB" id="9791253at2"/>
<dbReference type="SUPFAM" id="SSF46785">
    <property type="entry name" value="Winged helix' DNA-binding domain"/>
    <property type="match status" value="1"/>
</dbReference>
<dbReference type="PRINTS" id="PR00039">
    <property type="entry name" value="HTHLYSR"/>
</dbReference>
<dbReference type="KEGG" id="bvv:BHK69_17415"/>
<dbReference type="Pfam" id="PF03466">
    <property type="entry name" value="LysR_substrate"/>
    <property type="match status" value="1"/>
</dbReference>
<gene>
    <name evidence="6" type="ORF">BHK69_17415</name>
</gene>
<protein>
    <recommendedName>
        <fullName evidence="5">HTH lysR-type domain-containing protein</fullName>
    </recommendedName>
</protein>
<dbReference type="PROSITE" id="PS50931">
    <property type="entry name" value="HTH_LYSR"/>
    <property type="match status" value="1"/>
</dbReference>
<dbReference type="GO" id="GO:0003700">
    <property type="term" value="F:DNA-binding transcription factor activity"/>
    <property type="evidence" value="ECO:0007669"/>
    <property type="project" value="InterPro"/>
</dbReference>
<dbReference type="GO" id="GO:0000976">
    <property type="term" value="F:transcription cis-regulatory region binding"/>
    <property type="evidence" value="ECO:0007669"/>
    <property type="project" value="TreeGrafter"/>
</dbReference>
<keyword evidence="2" id="KW-0805">Transcription regulation</keyword>
<reference evidence="6 7" key="1">
    <citation type="journal article" date="2015" name="Antonie Van Leeuwenhoek">
        <title>Bosea vaviloviae sp. nov., a new species of slow-growing rhizobia isolated from nodules of the relict species Vavilovia formosa (Stev.) Fed.</title>
        <authorList>
            <person name="Safronova V.I."/>
            <person name="Kuznetsova I.G."/>
            <person name="Sazanova A.L."/>
            <person name="Kimeklis A.K."/>
            <person name="Belimov A.A."/>
            <person name="Andronov E.E."/>
            <person name="Pinaev A.G."/>
            <person name="Chizhevskaya E.P."/>
            <person name="Pukhaev A.R."/>
            <person name="Popov K.P."/>
            <person name="Willems A."/>
            <person name="Tikhonovich I.A."/>
        </authorList>
    </citation>
    <scope>NUCLEOTIDE SEQUENCE [LARGE SCALE GENOMIC DNA]</scope>
    <source>
        <strain evidence="6 7">Vaf18</strain>
    </source>
</reference>
<evidence type="ECO:0000259" key="5">
    <source>
        <dbReference type="PROSITE" id="PS50931"/>
    </source>
</evidence>
<dbReference type="SUPFAM" id="SSF53850">
    <property type="entry name" value="Periplasmic binding protein-like II"/>
    <property type="match status" value="1"/>
</dbReference>